<evidence type="ECO:0000259" key="6">
    <source>
        <dbReference type="PROSITE" id="PS50850"/>
    </source>
</evidence>
<dbReference type="GO" id="GO:0022857">
    <property type="term" value="F:transmembrane transporter activity"/>
    <property type="evidence" value="ECO:0007669"/>
    <property type="project" value="InterPro"/>
</dbReference>
<dbReference type="Pfam" id="PF07690">
    <property type="entry name" value="MFS_1"/>
    <property type="match status" value="1"/>
</dbReference>
<dbReference type="AlphaFoldDB" id="A0A8X6UGD6"/>
<dbReference type="GO" id="GO:0006820">
    <property type="term" value="P:monoatomic anion transport"/>
    <property type="evidence" value="ECO:0007669"/>
    <property type="project" value="TreeGrafter"/>
</dbReference>
<feature type="non-terminal residue" evidence="7">
    <location>
        <position position="1"/>
    </location>
</feature>
<evidence type="ECO:0000256" key="2">
    <source>
        <dbReference type="ARBA" id="ARBA00022692"/>
    </source>
</evidence>
<dbReference type="InterPro" id="IPR020846">
    <property type="entry name" value="MFS_dom"/>
</dbReference>
<keyword evidence="8" id="KW-1185">Reference proteome</keyword>
<feature type="transmembrane region" description="Helical" evidence="5">
    <location>
        <begin position="120"/>
        <end position="138"/>
    </location>
</feature>
<evidence type="ECO:0000313" key="8">
    <source>
        <dbReference type="Proteomes" id="UP000887013"/>
    </source>
</evidence>
<accession>A0A8X6UGD6</accession>
<evidence type="ECO:0000256" key="3">
    <source>
        <dbReference type="ARBA" id="ARBA00022989"/>
    </source>
</evidence>
<comment type="caution">
    <text evidence="7">The sequence shown here is derived from an EMBL/GenBank/DDBJ whole genome shotgun (WGS) entry which is preliminary data.</text>
</comment>
<keyword evidence="2 5" id="KW-0812">Transmembrane</keyword>
<proteinExistence type="predicted"/>
<dbReference type="GO" id="GO:0016020">
    <property type="term" value="C:membrane"/>
    <property type="evidence" value="ECO:0007669"/>
    <property type="project" value="UniProtKB-SubCell"/>
</dbReference>
<organism evidence="7 8">
    <name type="scientific">Nephila pilipes</name>
    <name type="common">Giant wood spider</name>
    <name type="synonym">Nephila maculata</name>
    <dbReference type="NCBI Taxonomy" id="299642"/>
    <lineage>
        <taxon>Eukaryota</taxon>
        <taxon>Metazoa</taxon>
        <taxon>Ecdysozoa</taxon>
        <taxon>Arthropoda</taxon>
        <taxon>Chelicerata</taxon>
        <taxon>Arachnida</taxon>
        <taxon>Araneae</taxon>
        <taxon>Araneomorphae</taxon>
        <taxon>Entelegynae</taxon>
        <taxon>Araneoidea</taxon>
        <taxon>Nephilidae</taxon>
        <taxon>Nephila</taxon>
    </lineage>
</organism>
<name>A0A8X6UGD6_NEPPI</name>
<dbReference type="Proteomes" id="UP000887013">
    <property type="component" value="Unassembled WGS sequence"/>
</dbReference>
<reference evidence="7" key="1">
    <citation type="submission" date="2020-08" db="EMBL/GenBank/DDBJ databases">
        <title>Multicomponent nature underlies the extraordinary mechanical properties of spider dragline silk.</title>
        <authorList>
            <person name="Kono N."/>
            <person name="Nakamura H."/>
            <person name="Mori M."/>
            <person name="Yoshida Y."/>
            <person name="Ohtoshi R."/>
            <person name="Malay A.D."/>
            <person name="Moran D.A.P."/>
            <person name="Tomita M."/>
            <person name="Numata K."/>
            <person name="Arakawa K."/>
        </authorList>
    </citation>
    <scope>NUCLEOTIDE SEQUENCE</scope>
</reference>
<feature type="transmembrane region" description="Helical" evidence="5">
    <location>
        <begin position="208"/>
        <end position="231"/>
    </location>
</feature>
<dbReference type="SUPFAM" id="SSF103473">
    <property type="entry name" value="MFS general substrate transporter"/>
    <property type="match status" value="1"/>
</dbReference>
<dbReference type="PROSITE" id="PS50850">
    <property type="entry name" value="MFS"/>
    <property type="match status" value="1"/>
</dbReference>
<evidence type="ECO:0000256" key="1">
    <source>
        <dbReference type="ARBA" id="ARBA00004141"/>
    </source>
</evidence>
<sequence length="246" mass="27410">MVENILNTFRKQKKSYSVAIYNITAKLEPTLCESTHANRTCCIGRRYVVTILGFILCCLMNINRLVIGVAIVAMVKHGHKNETTHRNESELSCPLRSTSSSSTIKSEYQGEFDWDSKQQGYVLGAGFFGYLVIQVFGGKVADTVGAKSPLVVSNILMGLLTFISPFAAWWNIYALLAVQFVRGLSQGFVTPCVYRMMSNWFPKHERGFLSTLVVCGFAFGAMIGGVVTGWLCDIPHLGWPSAFYFW</sequence>
<protein>
    <submittedName>
        <fullName evidence="7">Inorganic phosphate cotransporter</fullName>
    </submittedName>
</protein>
<evidence type="ECO:0000256" key="5">
    <source>
        <dbReference type="SAM" id="Phobius"/>
    </source>
</evidence>
<dbReference type="PANTHER" id="PTHR11662:SF399">
    <property type="entry name" value="FI19708P1-RELATED"/>
    <property type="match status" value="1"/>
</dbReference>
<feature type="domain" description="Major facilitator superfamily (MFS) profile" evidence="6">
    <location>
        <begin position="49"/>
        <end position="246"/>
    </location>
</feature>
<comment type="subcellular location">
    <subcellularLocation>
        <location evidence="1">Membrane</location>
        <topology evidence="1">Multi-pass membrane protein</topology>
    </subcellularLocation>
</comment>
<feature type="transmembrane region" description="Helical" evidence="5">
    <location>
        <begin position="47"/>
        <end position="75"/>
    </location>
</feature>
<dbReference type="EMBL" id="BMAW01126569">
    <property type="protein sequence ID" value="GFU17314.1"/>
    <property type="molecule type" value="Genomic_DNA"/>
</dbReference>
<keyword evidence="3 5" id="KW-1133">Transmembrane helix</keyword>
<gene>
    <name evidence="7" type="primary">Picot_55</name>
    <name evidence="7" type="ORF">NPIL_486251</name>
</gene>
<dbReference type="InterPro" id="IPR050382">
    <property type="entry name" value="MFS_Na/Anion_cotransporter"/>
</dbReference>
<dbReference type="InterPro" id="IPR036259">
    <property type="entry name" value="MFS_trans_sf"/>
</dbReference>
<evidence type="ECO:0000313" key="7">
    <source>
        <dbReference type="EMBL" id="GFU17314.1"/>
    </source>
</evidence>
<evidence type="ECO:0000256" key="4">
    <source>
        <dbReference type="ARBA" id="ARBA00023136"/>
    </source>
</evidence>
<dbReference type="OrthoDB" id="6425860at2759"/>
<dbReference type="InterPro" id="IPR011701">
    <property type="entry name" value="MFS"/>
</dbReference>
<dbReference type="PANTHER" id="PTHR11662">
    <property type="entry name" value="SOLUTE CARRIER FAMILY 17"/>
    <property type="match status" value="1"/>
</dbReference>
<feature type="transmembrane region" description="Helical" evidence="5">
    <location>
        <begin position="150"/>
        <end position="170"/>
    </location>
</feature>
<dbReference type="Gene3D" id="1.20.1250.20">
    <property type="entry name" value="MFS general substrate transporter like domains"/>
    <property type="match status" value="1"/>
</dbReference>
<keyword evidence="4 5" id="KW-0472">Membrane</keyword>